<evidence type="ECO:0000313" key="1">
    <source>
        <dbReference type="EMBL" id="RXH88179.1"/>
    </source>
</evidence>
<dbReference type="Proteomes" id="UP000290289">
    <property type="component" value="Chromosome 10"/>
</dbReference>
<organism evidence="1 2">
    <name type="scientific">Malus domestica</name>
    <name type="common">Apple</name>
    <name type="synonym">Pyrus malus</name>
    <dbReference type="NCBI Taxonomy" id="3750"/>
    <lineage>
        <taxon>Eukaryota</taxon>
        <taxon>Viridiplantae</taxon>
        <taxon>Streptophyta</taxon>
        <taxon>Embryophyta</taxon>
        <taxon>Tracheophyta</taxon>
        <taxon>Spermatophyta</taxon>
        <taxon>Magnoliopsida</taxon>
        <taxon>eudicotyledons</taxon>
        <taxon>Gunneridae</taxon>
        <taxon>Pentapetalae</taxon>
        <taxon>rosids</taxon>
        <taxon>fabids</taxon>
        <taxon>Rosales</taxon>
        <taxon>Rosaceae</taxon>
        <taxon>Amygdaloideae</taxon>
        <taxon>Maleae</taxon>
        <taxon>Malus</taxon>
    </lineage>
</organism>
<comment type="caution">
    <text evidence="1">The sequence shown here is derived from an EMBL/GenBank/DDBJ whole genome shotgun (WGS) entry which is preliminary data.</text>
</comment>
<evidence type="ECO:0000313" key="2">
    <source>
        <dbReference type="Proteomes" id="UP000290289"/>
    </source>
</evidence>
<gene>
    <name evidence="1" type="ORF">DVH24_042250</name>
</gene>
<reference evidence="1 2" key="1">
    <citation type="submission" date="2018-10" db="EMBL/GenBank/DDBJ databases">
        <title>A high-quality apple genome assembly.</title>
        <authorList>
            <person name="Hu J."/>
        </authorList>
    </citation>
    <scope>NUCLEOTIDE SEQUENCE [LARGE SCALE GENOMIC DNA]</scope>
    <source>
        <strain evidence="2">cv. HFTH1</strain>
        <tissue evidence="1">Young leaf</tissue>
    </source>
</reference>
<dbReference type="EMBL" id="RDQH01000336">
    <property type="protein sequence ID" value="RXH88179.1"/>
    <property type="molecule type" value="Genomic_DNA"/>
</dbReference>
<proteinExistence type="predicted"/>
<keyword evidence="2" id="KW-1185">Reference proteome</keyword>
<dbReference type="AlphaFoldDB" id="A0A498IXL5"/>
<sequence length="88" mass="10057">MNARDIQFFLEHLRVSYAYEISKFRVVHIKPSSKSHQARMQVSHTKQLSLDSISLGVGCPSYHKAVKKTSGSFECNEHGSLNRLPEPW</sequence>
<protein>
    <submittedName>
        <fullName evidence="1">Uncharacterized protein</fullName>
    </submittedName>
</protein>
<name>A0A498IXL5_MALDO</name>
<accession>A0A498IXL5</accession>